<evidence type="ECO:0000256" key="3">
    <source>
        <dbReference type="ARBA" id="ARBA00022676"/>
    </source>
</evidence>
<feature type="region of interest" description="Disordered" evidence="5">
    <location>
        <begin position="306"/>
        <end position="327"/>
    </location>
</feature>
<dbReference type="RefSeq" id="WP_133753897.1">
    <property type="nucleotide sequence ID" value="NZ_SOAW01000001.1"/>
</dbReference>
<evidence type="ECO:0000313" key="8">
    <source>
        <dbReference type="Proteomes" id="UP000295371"/>
    </source>
</evidence>
<dbReference type="Pfam" id="PF00535">
    <property type="entry name" value="Glycos_transf_2"/>
    <property type="match status" value="1"/>
</dbReference>
<evidence type="ECO:0000256" key="1">
    <source>
        <dbReference type="ARBA" id="ARBA00004776"/>
    </source>
</evidence>
<evidence type="ECO:0000259" key="6">
    <source>
        <dbReference type="Pfam" id="PF00535"/>
    </source>
</evidence>
<feature type="compositionally biased region" description="Low complexity" evidence="5">
    <location>
        <begin position="318"/>
        <end position="327"/>
    </location>
</feature>
<keyword evidence="8" id="KW-1185">Reference proteome</keyword>
<proteinExistence type="inferred from homology"/>
<comment type="caution">
    <text evidence="7">The sequence shown here is derived from an EMBL/GenBank/DDBJ whole genome shotgun (WGS) entry which is preliminary data.</text>
</comment>
<evidence type="ECO:0000256" key="2">
    <source>
        <dbReference type="ARBA" id="ARBA00006739"/>
    </source>
</evidence>
<dbReference type="OrthoDB" id="7665907at2"/>
<evidence type="ECO:0000313" key="7">
    <source>
        <dbReference type="EMBL" id="TDT33369.1"/>
    </source>
</evidence>
<dbReference type="InterPro" id="IPR029044">
    <property type="entry name" value="Nucleotide-diphossugar_trans"/>
</dbReference>
<organism evidence="7 8">
    <name type="scientific">Naumannella halotolerans</name>
    <dbReference type="NCBI Taxonomy" id="993414"/>
    <lineage>
        <taxon>Bacteria</taxon>
        <taxon>Bacillati</taxon>
        <taxon>Actinomycetota</taxon>
        <taxon>Actinomycetes</taxon>
        <taxon>Propionibacteriales</taxon>
        <taxon>Propionibacteriaceae</taxon>
        <taxon>Naumannella</taxon>
    </lineage>
</organism>
<keyword evidence="3" id="KW-0328">Glycosyltransferase</keyword>
<dbReference type="PANTHER" id="PTHR43179">
    <property type="entry name" value="RHAMNOSYLTRANSFERASE WBBL"/>
    <property type="match status" value="1"/>
</dbReference>
<keyword evidence="4 7" id="KW-0808">Transferase</keyword>
<dbReference type="GO" id="GO:0016757">
    <property type="term" value="F:glycosyltransferase activity"/>
    <property type="evidence" value="ECO:0007669"/>
    <property type="project" value="UniProtKB-KW"/>
</dbReference>
<reference evidence="7 8" key="1">
    <citation type="submission" date="2019-03" db="EMBL/GenBank/DDBJ databases">
        <title>Genomic Encyclopedia of Archaeal and Bacterial Type Strains, Phase II (KMG-II): from individual species to whole genera.</title>
        <authorList>
            <person name="Goeker M."/>
        </authorList>
    </citation>
    <scope>NUCLEOTIDE SEQUENCE [LARGE SCALE GENOMIC DNA]</scope>
    <source>
        <strain evidence="7 8">DSM 24323</strain>
    </source>
</reference>
<dbReference type="AlphaFoldDB" id="A0A4R7JAF4"/>
<dbReference type="EMBL" id="SOAW01000001">
    <property type="protein sequence ID" value="TDT33369.1"/>
    <property type="molecule type" value="Genomic_DNA"/>
</dbReference>
<name>A0A4R7JAF4_9ACTN</name>
<protein>
    <submittedName>
        <fullName evidence="7">GT2 family glycosyltransferase</fullName>
    </submittedName>
</protein>
<dbReference type="InterPro" id="IPR001173">
    <property type="entry name" value="Glyco_trans_2-like"/>
</dbReference>
<feature type="compositionally biased region" description="Basic and acidic residues" evidence="5">
    <location>
        <begin position="306"/>
        <end position="317"/>
    </location>
</feature>
<dbReference type="Gene3D" id="3.90.550.10">
    <property type="entry name" value="Spore Coat Polysaccharide Biosynthesis Protein SpsA, Chain A"/>
    <property type="match status" value="1"/>
</dbReference>
<evidence type="ECO:0000256" key="5">
    <source>
        <dbReference type="SAM" id="MobiDB-lite"/>
    </source>
</evidence>
<feature type="domain" description="Glycosyltransferase 2-like" evidence="6">
    <location>
        <begin position="9"/>
        <end position="169"/>
    </location>
</feature>
<dbReference type="SUPFAM" id="SSF53448">
    <property type="entry name" value="Nucleotide-diphospho-sugar transferases"/>
    <property type="match status" value="1"/>
</dbReference>
<accession>A0A4R7JAF4</accession>
<sequence length="327" mass="36025">MPAASVVAVVVAYNRRELLAETLRGLRAQTVAPVRIVVVDNASTDGTTAMVGADFDEVELVTLERNTGGAGGFAVGIERALQFDPQWVWVMDDDTVPLPEALSAMLEFSTKLPEATVLASRVLWTDGREHPMNMPRRRPFTRVSAAAAAAGGYPIRSISFVSAMFRTGAIRRSGLPIADYFLWNDDFEFSTRVLRRRQGFLVTNSVVEHRTTTFGGTDADPGARFYLEVRNKVWLLTRSNSLGPLERLLYGGSTLRRWARTFARSKNRGLLADGLRRGLRDGITGRPRPNAEVLADLDTELVRGQREVAEAVDRPDRAPAAGRGRRG</sequence>
<comment type="pathway">
    <text evidence="1">Cell wall biogenesis; cell wall polysaccharide biosynthesis.</text>
</comment>
<dbReference type="CDD" id="cd04185">
    <property type="entry name" value="GT_2_like_b"/>
    <property type="match status" value="1"/>
</dbReference>
<gene>
    <name evidence="7" type="ORF">CLV29_0980</name>
</gene>
<comment type="similarity">
    <text evidence="2">Belongs to the glycosyltransferase 2 family.</text>
</comment>
<dbReference type="PANTHER" id="PTHR43179:SF12">
    <property type="entry name" value="GALACTOFURANOSYLTRANSFERASE GLFT2"/>
    <property type="match status" value="1"/>
</dbReference>
<dbReference type="Proteomes" id="UP000295371">
    <property type="component" value="Unassembled WGS sequence"/>
</dbReference>
<evidence type="ECO:0000256" key="4">
    <source>
        <dbReference type="ARBA" id="ARBA00022679"/>
    </source>
</evidence>